<feature type="region of interest" description="Disordered" evidence="1">
    <location>
        <begin position="187"/>
        <end position="230"/>
    </location>
</feature>
<evidence type="ECO:0000256" key="2">
    <source>
        <dbReference type="SAM" id="Phobius"/>
    </source>
</evidence>
<organism evidence="4 5">
    <name type="scientific">Gonapodya prolifera (strain JEL478)</name>
    <name type="common">Monoblepharis prolifera</name>
    <dbReference type="NCBI Taxonomy" id="1344416"/>
    <lineage>
        <taxon>Eukaryota</taxon>
        <taxon>Fungi</taxon>
        <taxon>Fungi incertae sedis</taxon>
        <taxon>Chytridiomycota</taxon>
        <taxon>Chytridiomycota incertae sedis</taxon>
        <taxon>Monoblepharidomycetes</taxon>
        <taxon>Monoblepharidales</taxon>
        <taxon>Gonapodyaceae</taxon>
        <taxon>Gonapodya</taxon>
    </lineage>
</organism>
<feature type="compositionally biased region" description="Pro residues" evidence="1">
    <location>
        <begin position="217"/>
        <end position="230"/>
    </location>
</feature>
<evidence type="ECO:0000256" key="1">
    <source>
        <dbReference type="SAM" id="MobiDB-lite"/>
    </source>
</evidence>
<evidence type="ECO:0000313" key="4">
    <source>
        <dbReference type="EMBL" id="KXS16436.1"/>
    </source>
</evidence>
<keyword evidence="2" id="KW-1133">Transmembrane helix</keyword>
<feature type="signal peptide" evidence="3">
    <location>
        <begin position="1"/>
        <end position="25"/>
    </location>
</feature>
<keyword evidence="2" id="KW-0812">Transmembrane</keyword>
<proteinExistence type="predicted"/>
<sequence>MKDRTISLGAIALVLVAWILPVAKAQQCFCLCCSSPFGCSNSNSIRVSPVSFPPASCVTSVCVGLSGAGNCPSLAAVYCSPGQTGGLCGQINYYRGGLVGWQWGTIVAAILVSLCCGGFVFVWLCCCRESGRYYSWYRSKRGLDTSGDVIIMTAGEPKSNAYYPPPVSTSLAPTSYGPPVASTPPLYSYPPPPTAPPGSSSYPPPPPSSPFSGTSYYPPPPPPGPPPPKA</sequence>
<gene>
    <name evidence="4" type="ORF">M427DRAFT_31167</name>
</gene>
<protein>
    <submittedName>
        <fullName evidence="4">Uncharacterized protein</fullName>
    </submittedName>
</protein>
<dbReference type="EMBL" id="KQ965752">
    <property type="protein sequence ID" value="KXS16436.1"/>
    <property type="molecule type" value="Genomic_DNA"/>
</dbReference>
<evidence type="ECO:0000313" key="5">
    <source>
        <dbReference type="Proteomes" id="UP000070544"/>
    </source>
</evidence>
<dbReference type="AlphaFoldDB" id="A0A139AHZ4"/>
<feature type="transmembrane region" description="Helical" evidence="2">
    <location>
        <begin position="101"/>
        <end position="126"/>
    </location>
</feature>
<keyword evidence="3" id="KW-0732">Signal</keyword>
<reference evidence="4 5" key="1">
    <citation type="journal article" date="2015" name="Genome Biol. Evol.">
        <title>Phylogenomic analyses indicate that early fungi evolved digesting cell walls of algal ancestors of land plants.</title>
        <authorList>
            <person name="Chang Y."/>
            <person name="Wang S."/>
            <person name="Sekimoto S."/>
            <person name="Aerts A.L."/>
            <person name="Choi C."/>
            <person name="Clum A."/>
            <person name="LaButti K.M."/>
            <person name="Lindquist E.A."/>
            <person name="Yee Ngan C."/>
            <person name="Ohm R.A."/>
            <person name="Salamov A.A."/>
            <person name="Grigoriev I.V."/>
            <person name="Spatafora J.W."/>
            <person name="Berbee M.L."/>
        </authorList>
    </citation>
    <scope>NUCLEOTIDE SEQUENCE [LARGE SCALE GENOMIC DNA]</scope>
    <source>
        <strain evidence="4 5">JEL478</strain>
    </source>
</reference>
<keyword evidence="2" id="KW-0472">Membrane</keyword>
<dbReference type="Proteomes" id="UP000070544">
    <property type="component" value="Unassembled WGS sequence"/>
</dbReference>
<keyword evidence="5" id="KW-1185">Reference proteome</keyword>
<evidence type="ECO:0000256" key="3">
    <source>
        <dbReference type="SAM" id="SignalP"/>
    </source>
</evidence>
<accession>A0A139AHZ4</accession>
<feature type="chain" id="PRO_5007296224" evidence="3">
    <location>
        <begin position="26"/>
        <end position="230"/>
    </location>
</feature>
<feature type="compositionally biased region" description="Pro residues" evidence="1">
    <location>
        <begin position="187"/>
        <end position="209"/>
    </location>
</feature>
<name>A0A139AHZ4_GONPJ</name>